<comment type="caution">
    <text evidence="4">The sequence shown here is derived from an EMBL/GenBank/DDBJ whole genome shotgun (WGS) entry which is preliminary data.</text>
</comment>
<keyword evidence="2" id="KW-0812">Transmembrane</keyword>
<dbReference type="PANTHER" id="PTHR30576">
    <property type="entry name" value="COLANIC BIOSYNTHESIS UDP-GLUCOSE LIPID CARRIER TRANSFERASE"/>
    <property type="match status" value="1"/>
</dbReference>
<organism evidence="4 5">
    <name type="scientific">SAR86 cluster bacterium</name>
    <dbReference type="NCBI Taxonomy" id="2030880"/>
    <lineage>
        <taxon>Bacteria</taxon>
        <taxon>Pseudomonadati</taxon>
        <taxon>Pseudomonadota</taxon>
        <taxon>Gammaproteobacteria</taxon>
        <taxon>SAR86 cluster</taxon>
    </lineage>
</organism>
<feature type="domain" description="Bacterial sugar transferase" evidence="3">
    <location>
        <begin position="9"/>
        <end position="200"/>
    </location>
</feature>
<evidence type="ECO:0000313" key="5">
    <source>
        <dbReference type="Proteomes" id="UP000754644"/>
    </source>
</evidence>
<keyword evidence="4" id="KW-0808">Transferase</keyword>
<evidence type="ECO:0000313" key="4">
    <source>
        <dbReference type="EMBL" id="NQV64222.1"/>
    </source>
</evidence>
<dbReference type="EMBL" id="JABMOJ010000088">
    <property type="protein sequence ID" value="NQV64222.1"/>
    <property type="molecule type" value="Genomic_DNA"/>
</dbReference>
<feature type="transmembrane region" description="Helical" evidence="2">
    <location>
        <begin position="14"/>
        <end position="37"/>
    </location>
</feature>
<name>A0A972VX60_9GAMM</name>
<dbReference type="AlphaFoldDB" id="A0A972VX60"/>
<dbReference type="GO" id="GO:0016780">
    <property type="term" value="F:phosphotransferase activity, for other substituted phosphate groups"/>
    <property type="evidence" value="ECO:0007669"/>
    <property type="project" value="TreeGrafter"/>
</dbReference>
<comment type="similarity">
    <text evidence="1">Belongs to the bacterial sugar transferase family.</text>
</comment>
<keyword evidence="2" id="KW-1133">Transmembrane helix</keyword>
<protein>
    <submittedName>
        <fullName evidence="4">Sugar transferase</fullName>
    </submittedName>
</protein>
<sequence length="234" mass="26033">MSRVGTISKGLVDRIFACLGLIVFAPLMLLIAVLILITDGRPIVFQEYRLGRSRQPFMLYKFRSLAVGLAGPLVAPGDDPRIHPIGRVLRRYHLDELPQLINVVRGDMSLVGPRPMKPEHGQLVQPVTLARLLSVKPGLTGPDALAFIAEDDCLTGYSTAATLYAHYLLPEKIRCQLAYIDQQSFWLDLAWLYRTLRDVFAPTTYQRSLQNLTELLPAGRSRTQSSAAPIIPDA</sequence>
<evidence type="ECO:0000256" key="1">
    <source>
        <dbReference type="ARBA" id="ARBA00006464"/>
    </source>
</evidence>
<dbReference type="PANTHER" id="PTHR30576:SF20">
    <property type="entry name" value="QUINOVOSAMINEPHOSPHOTRANSFERAE-RELATED"/>
    <property type="match status" value="1"/>
</dbReference>
<reference evidence="4" key="1">
    <citation type="submission" date="2020-05" db="EMBL/GenBank/DDBJ databases">
        <title>Sulfur intermediates as new biogeochemical hubs in an aquatic model microbial ecosystem.</title>
        <authorList>
            <person name="Vigneron A."/>
        </authorList>
    </citation>
    <scope>NUCLEOTIDE SEQUENCE</scope>
    <source>
        <strain evidence="4">Bin.250</strain>
    </source>
</reference>
<accession>A0A972VX60</accession>
<gene>
    <name evidence="4" type="ORF">HQ497_02555</name>
</gene>
<evidence type="ECO:0000256" key="2">
    <source>
        <dbReference type="SAM" id="Phobius"/>
    </source>
</evidence>
<dbReference type="Proteomes" id="UP000754644">
    <property type="component" value="Unassembled WGS sequence"/>
</dbReference>
<dbReference type="Pfam" id="PF02397">
    <property type="entry name" value="Bac_transf"/>
    <property type="match status" value="1"/>
</dbReference>
<evidence type="ECO:0000259" key="3">
    <source>
        <dbReference type="Pfam" id="PF02397"/>
    </source>
</evidence>
<dbReference type="InterPro" id="IPR003362">
    <property type="entry name" value="Bact_transf"/>
</dbReference>
<keyword evidence="2" id="KW-0472">Membrane</keyword>
<proteinExistence type="inferred from homology"/>